<dbReference type="EMBL" id="VJZE01000268">
    <property type="protein sequence ID" value="MPY43898.1"/>
    <property type="molecule type" value="Genomic_DNA"/>
</dbReference>
<comment type="caution">
    <text evidence="1">The sequence shown here is derived from an EMBL/GenBank/DDBJ whole genome shotgun (WGS) entry which is preliminary data.</text>
</comment>
<evidence type="ECO:0000313" key="2">
    <source>
        <dbReference type="Proteomes" id="UP000326979"/>
    </source>
</evidence>
<dbReference type="Proteomes" id="UP000326979">
    <property type="component" value="Unassembled WGS sequence"/>
</dbReference>
<dbReference type="Gene3D" id="3.40.630.30">
    <property type="match status" value="1"/>
</dbReference>
<dbReference type="AlphaFoldDB" id="A0A5N8WBT2"/>
<organism evidence="1 2">
    <name type="scientific">Streptomyces phyllanthi</name>
    <dbReference type="NCBI Taxonomy" id="1803180"/>
    <lineage>
        <taxon>Bacteria</taxon>
        <taxon>Bacillati</taxon>
        <taxon>Actinomycetota</taxon>
        <taxon>Actinomycetes</taxon>
        <taxon>Kitasatosporales</taxon>
        <taxon>Streptomycetaceae</taxon>
        <taxon>Streptomyces</taxon>
    </lineage>
</organism>
<dbReference type="InterPro" id="IPR016181">
    <property type="entry name" value="Acyl_CoA_acyltransferase"/>
</dbReference>
<dbReference type="OrthoDB" id="4140682at2"/>
<sequence>MAATSDQRASGFVLNEMTGVRAPYRGRGISVAMKTYGIGFPGLCGVSTVRTFHHPLNVAAIAMNRTMGYVDATW</sequence>
<name>A0A5N8WBT2_9ACTN</name>
<reference evidence="1 2" key="1">
    <citation type="submission" date="2019-07" db="EMBL/GenBank/DDBJ databases">
        <title>New species of Amycolatopsis and Streptomyces.</title>
        <authorList>
            <person name="Duangmal K."/>
            <person name="Teo W.F.A."/>
            <person name="Lipun K."/>
        </authorList>
    </citation>
    <scope>NUCLEOTIDE SEQUENCE [LARGE SCALE GENOMIC DNA]</scope>
    <source>
        <strain evidence="1 2">TISTR 2346</strain>
    </source>
</reference>
<protein>
    <recommendedName>
        <fullName evidence="3">GNAT family N-acetyltransferase</fullName>
    </recommendedName>
</protein>
<evidence type="ECO:0000313" key="1">
    <source>
        <dbReference type="EMBL" id="MPY43898.1"/>
    </source>
</evidence>
<accession>A0A5N8WBT2</accession>
<dbReference type="SUPFAM" id="SSF55729">
    <property type="entry name" value="Acyl-CoA N-acyltransferases (Nat)"/>
    <property type="match status" value="1"/>
</dbReference>
<gene>
    <name evidence="1" type="ORF">FNH04_29560</name>
</gene>
<proteinExistence type="predicted"/>
<evidence type="ECO:0008006" key="3">
    <source>
        <dbReference type="Google" id="ProtNLM"/>
    </source>
</evidence>
<keyword evidence="2" id="KW-1185">Reference proteome</keyword>